<evidence type="ECO:0000256" key="4">
    <source>
        <dbReference type="ARBA" id="ARBA00022801"/>
    </source>
</evidence>
<keyword evidence="5" id="KW-0326">Glycosidase</keyword>
<feature type="signal peptide" evidence="9">
    <location>
        <begin position="1"/>
        <end position="19"/>
    </location>
</feature>
<evidence type="ECO:0000313" key="11">
    <source>
        <dbReference type="EMBL" id="GAB58156.1"/>
    </source>
</evidence>
<feature type="chain" id="PRO_5003638638" description="beta-N-acetylhexosaminidase" evidence="9">
    <location>
        <begin position="20"/>
        <end position="853"/>
    </location>
</feature>
<dbReference type="STRING" id="562729.RNAN_1127"/>
<dbReference type="InterPro" id="IPR029018">
    <property type="entry name" value="Hex-like_dom2"/>
</dbReference>
<dbReference type="Gene3D" id="3.20.20.80">
    <property type="entry name" value="Glycosidases"/>
    <property type="match status" value="1"/>
</dbReference>
<dbReference type="InterPro" id="IPR004867">
    <property type="entry name" value="CHB_C_dom"/>
</dbReference>
<dbReference type="InterPro" id="IPR004866">
    <property type="entry name" value="CHB/HEX_N_dom"/>
</dbReference>
<dbReference type="SUPFAM" id="SSF55545">
    <property type="entry name" value="beta-N-acetylhexosaminidase-like domain"/>
    <property type="match status" value="1"/>
</dbReference>
<dbReference type="Pfam" id="PF03173">
    <property type="entry name" value="CHB_HEX"/>
    <property type="match status" value="1"/>
</dbReference>
<dbReference type="GO" id="GO:0030247">
    <property type="term" value="F:polysaccharide binding"/>
    <property type="evidence" value="ECO:0007669"/>
    <property type="project" value="InterPro"/>
</dbReference>
<dbReference type="InterPro" id="IPR008965">
    <property type="entry name" value="CBM2/CBM3_carb-bd_dom_sf"/>
</dbReference>
<dbReference type="GO" id="GO:0004563">
    <property type="term" value="F:beta-N-acetylhexosaminidase activity"/>
    <property type="evidence" value="ECO:0007669"/>
    <property type="project" value="UniProtKB-EC"/>
</dbReference>
<dbReference type="EC" id="3.2.1.52" evidence="3"/>
<evidence type="ECO:0000256" key="1">
    <source>
        <dbReference type="ARBA" id="ARBA00001231"/>
    </source>
</evidence>
<accession>I1DVS8</accession>
<dbReference type="Gene3D" id="2.60.40.10">
    <property type="entry name" value="Immunoglobulins"/>
    <property type="match status" value="1"/>
</dbReference>
<dbReference type="InterPro" id="IPR014756">
    <property type="entry name" value="Ig_E-set"/>
</dbReference>
<keyword evidence="9" id="KW-0732">Signal</keyword>
<dbReference type="AlphaFoldDB" id="I1DVS8"/>
<dbReference type="InterPro" id="IPR015883">
    <property type="entry name" value="Glyco_hydro_20_cat"/>
</dbReference>
<dbReference type="InterPro" id="IPR025705">
    <property type="entry name" value="Beta_hexosaminidase_sua/sub"/>
</dbReference>
<dbReference type="Pfam" id="PF03174">
    <property type="entry name" value="CHB_HEX_C"/>
    <property type="match status" value="1"/>
</dbReference>
<name>I1DVS8_9GAMM</name>
<dbReference type="SUPFAM" id="SSF51445">
    <property type="entry name" value="(Trans)glycosidases"/>
    <property type="match status" value="1"/>
</dbReference>
<evidence type="ECO:0000256" key="5">
    <source>
        <dbReference type="ARBA" id="ARBA00023295"/>
    </source>
</evidence>
<dbReference type="EMBL" id="BAFK01000005">
    <property type="protein sequence ID" value="GAB58156.1"/>
    <property type="molecule type" value="Genomic_DNA"/>
</dbReference>
<dbReference type="GO" id="GO:0005975">
    <property type="term" value="P:carbohydrate metabolic process"/>
    <property type="evidence" value="ECO:0007669"/>
    <property type="project" value="InterPro"/>
</dbReference>
<dbReference type="SMART" id="SM01081">
    <property type="entry name" value="CHB_HEX"/>
    <property type="match status" value="1"/>
</dbReference>
<organism evidence="11 12">
    <name type="scientific">Rheinheimera nanhaiensis E407-8</name>
    <dbReference type="NCBI Taxonomy" id="562729"/>
    <lineage>
        <taxon>Bacteria</taxon>
        <taxon>Pseudomonadati</taxon>
        <taxon>Pseudomonadota</taxon>
        <taxon>Gammaproteobacteria</taxon>
        <taxon>Chromatiales</taxon>
        <taxon>Chromatiaceae</taxon>
        <taxon>Rheinheimera</taxon>
    </lineage>
</organism>
<dbReference type="CDD" id="cd06569">
    <property type="entry name" value="GH20_Sm-chitobiase-like"/>
    <property type="match status" value="1"/>
</dbReference>
<sequence>MRKLLLVLLCCYLPSAAGFTQSQLADFAANSSLHYQLLSNQLPEPMRFNAALVLRNGSNIALPAGEHNWQLYFHLIRRIDTLEQQGLLIEHVQGDLHRVRPLSSFSGLLPQQQLVLPFSSAPWMVSYSDFMPRAFIVAEGLTAEIIANTDSEQLADFVLPLTAPAQLKRHFDEGDDLVPVVNAASRFAHNQTLRTDSAKLPSHLRVIPTPKQVRFNKGQVKLNSQWQLSFDGRLSNEAQYLQAQLLAYGVQLTNNKDGAQYKAAELSLRIAADNAISPEGYQLNISDNAIRIVAADNAGVFYGIQTLLALAQRDNNSLLLNKASISDAPRAGWRGMHYDMGRNFHGQDVTLRLIDTMARYKLNKLHLHLTEDEGWRLQIPGLPELTAIGATRCFDLTEQRCLLTQLGTGPHADGSGNGYYSTADFVEILQYAKARHIEVIPEIDLPGHARAAIVAMQARYQRLMAAGRNEAAKQYLLSDPEDSSRYLSVQNYTDNAANVCLDSTYAFVDKVLYELQQLYRQAGSSLRVFHMGGDEVADGAWLGSPACQALFSQPDNGIAGVADLKPYFVRRVAKLSAARGLQLAGWEDGLMYDRQNTFDRSQFANSAVIANAWDNIWEWGVADRAYRLANNGYQVVLSPGTHLYFDHPHEAHPEERGYYWATRFSSLDKVFGFRPDNLYANADSTRRGEPIADLEKLLGRALPKLQRPENILGIQGQVWSETIRTSAQLEQMIYPRLLALAERAWHKAAWEHTGDTAARQQDFSAFAKRVAEVELTRLTANGSGFYLPPPGVNQQQGVISANVAWPGLVIEYSLDQGASWQQYQQPLSSTHKDIWWRSRHQQQVSRLVKLEGL</sequence>
<protein>
    <recommendedName>
        <fullName evidence="3">beta-N-acetylhexosaminidase</fullName>
        <ecNumber evidence="3">3.2.1.52</ecNumber>
    </recommendedName>
    <alternativeName>
        <fullName evidence="6">Beta-N-acetylhexosaminidase</fullName>
    </alternativeName>
    <alternativeName>
        <fullName evidence="7">N-acetyl-beta-glucosaminidase</fullName>
    </alternativeName>
</protein>
<comment type="similarity">
    <text evidence="2">Belongs to the glycosyl hydrolase 20 family.</text>
</comment>
<dbReference type="PANTHER" id="PTHR22600">
    <property type="entry name" value="BETA-HEXOSAMINIDASE"/>
    <property type="match status" value="1"/>
</dbReference>
<evidence type="ECO:0000256" key="7">
    <source>
        <dbReference type="ARBA" id="ARBA00033000"/>
    </source>
</evidence>
<dbReference type="InterPro" id="IPR015882">
    <property type="entry name" value="HEX_bac_N"/>
</dbReference>
<dbReference type="CDD" id="cd02847">
    <property type="entry name" value="E_set_Chitobiase_C"/>
    <property type="match status" value="1"/>
</dbReference>
<keyword evidence="4" id="KW-0378">Hydrolase</keyword>
<dbReference type="InterPro" id="IPR017853">
    <property type="entry name" value="GH"/>
</dbReference>
<feature type="active site" description="Proton donor" evidence="8">
    <location>
        <position position="535"/>
    </location>
</feature>
<dbReference type="InterPro" id="IPR013783">
    <property type="entry name" value="Ig-like_fold"/>
</dbReference>
<dbReference type="RefSeq" id="WP_008219583.1">
    <property type="nucleotide sequence ID" value="NZ_BAFK01000005.1"/>
</dbReference>
<evidence type="ECO:0000256" key="9">
    <source>
        <dbReference type="SAM" id="SignalP"/>
    </source>
</evidence>
<evidence type="ECO:0000259" key="10">
    <source>
        <dbReference type="SMART" id="SM01081"/>
    </source>
</evidence>
<dbReference type="Pfam" id="PF00728">
    <property type="entry name" value="Glyco_hydro_20"/>
    <property type="match status" value="1"/>
</dbReference>
<dbReference type="PRINTS" id="PR00738">
    <property type="entry name" value="GLHYDRLASE20"/>
</dbReference>
<reference evidence="11 12" key="1">
    <citation type="journal article" date="2012" name="J. Bacteriol.">
        <title>Genome Sequence of the Protease-Producing Bacterium Rheinheimera nanhaiensis E407-8T, Isolated from Deep-Sea Sediment of the South China Sea.</title>
        <authorList>
            <person name="Zhang X.-Y."/>
            <person name="Zhang Y.-J."/>
            <person name="Qin Q.-L."/>
            <person name="Xie B.-B."/>
            <person name="Chen X.-L."/>
            <person name="Zhou B.-C."/>
            <person name="Zhang Y.-Z."/>
        </authorList>
    </citation>
    <scope>NUCLEOTIDE SEQUENCE [LARGE SCALE GENOMIC DNA]</scope>
    <source>
        <strain evidence="11 12">E407-8</strain>
    </source>
</reference>
<dbReference type="InterPro" id="IPR012291">
    <property type="entry name" value="CBM2_carb-bd_dom_sf"/>
</dbReference>
<gene>
    <name evidence="11" type="primary">hex</name>
    <name evidence="11" type="ORF">RNAN_1127</name>
</gene>
<evidence type="ECO:0000313" key="12">
    <source>
        <dbReference type="Proteomes" id="UP000004374"/>
    </source>
</evidence>
<dbReference type="PANTHER" id="PTHR22600:SF57">
    <property type="entry name" value="BETA-N-ACETYLHEXOSAMINIDASE"/>
    <property type="match status" value="1"/>
</dbReference>
<evidence type="ECO:0000256" key="8">
    <source>
        <dbReference type="PIRSR" id="PIRSR625705-1"/>
    </source>
</evidence>
<dbReference type="Proteomes" id="UP000004374">
    <property type="component" value="Unassembled WGS sequence"/>
</dbReference>
<dbReference type="GO" id="GO:0016020">
    <property type="term" value="C:membrane"/>
    <property type="evidence" value="ECO:0007669"/>
    <property type="project" value="TreeGrafter"/>
</dbReference>
<evidence type="ECO:0000256" key="3">
    <source>
        <dbReference type="ARBA" id="ARBA00012663"/>
    </source>
</evidence>
<dbReference type="GO" id="GO:0030203">
    <property type="term" value="P:glycosaminoglycan metabolic process"/>
    <property type="evidence" value="ECO:0007669"/>
    <property type="project" value="TreeGrafter"/>
</dbReference>
<proteinExistence type="inferred from homology"/>
<comment type="catalytic activity">
    <reaction evidence="1">
        <text>Hydrolysis of terminal non-reducing N-acetyl-D-hexosamine residues in N-acetyl-beta-D-hexosaminides.</text>
        <dbReference type="EC" id="3.2.1.52"/>
    </reaction>
</comment>
<dbReference type="Pfam" id="PF02838">
    <property type="entry name" value="Glyco_hydro_20b"/>
    <property type="match status" value="1"/>
</dbReference>
<dbReference type="Gene3D" id="3.30.379.10">
    <property type="entry name" value="Chitobiase/beta-hexosaminidase domain 2-like"/>
    <property type="match status" value="1"/>
</dbReference>
<comment type="caution">
    <text evidence="11">The sequence shown here is derived from an EMBL/GenBank/DDBJ whole genome shotgun (WGS) entry which is preliminary data.</text>
</comment>
<feature type="domain" description="Chitobiase/beta-hexosaminidases N-terminal" evidence="10">
    <location>
        <begin position="29"/>
        <end position="185"/>
    </location>
</feature>
<evidence type="ECO:0000256" key="6">
    <source>
        <dbReference type="ARBA" id="ARBA00030512"/>
    </source>
</evidence>
<dbReference type="SUPFAM" id="SSF49384">
    <property type="entry name" value="Carbohydrate-binding domain"/>
    <property type="match status" value="1"/>
</dbReference>
<dbReference type="Gene3D" id="2.60.40.290">
    <property type="match status" value="1"/>
</dbReference>
<keyword evidence="12" id="KW-1185">Reference proteome</keyword>
<dbReference type="SUPFAM" id="SSF81296">
    <property type="entry name" value="E set domains"/>
    <property type="match status" value="1"/>
</dbReference>
<evidence type="ECO:0000256" key="2">
    <source>
        <dbReference type="ARBA" id="ARBA00006285"/>
    </source>
</evidence>